<protein>
    <submittedName>
        <fullName evidence="1">Uncharacterized protein</fullName>
    </submittedName>
</protein>
<reference evidence="1 2" key="1">
    <citation type="submission" date="2019-03" db="EMBL/GenBank/DDBJ databases">
        <title>First draft genome of Liparis tanakae, snailfish: a comprehensive survey of snailfish specific genes.</title>
        <authorList>
            <person name="Kim W."/>
            <person name="Song I."/>
            <person name="Jeong J.-H."/>
            <person name="Kim D."/>
            <person name="Kim S."/>
            <person name="Ryu S."/>
            <person name="Song J.Y."/>
            <person name="Lee S.K."/>
        </authorList>
    </citation>
    <scope>NUCLEOTIDE SEQUENCE [LARGE SCALE GENOMIC DNA]</scope>
    <source>
        <tissue evidence="1">Muscle</tissue>
    </source>
</reference>
<gene>
    <name evidence="1" type="ORF">EYF80_047993</name>
</gene>
<sequence>MRMNKKPLTCAGAGGQAALVEGLEEEPADAAARPTAEHAGDDVIEPQEGNAALGGQVSQDEAGLLHLSLSSTGGEVSVKCPGTWMWLGSRLKIFSVVELRTVQQLLGGLGSPMARARPSSRARHRARRCGRRASWNCCRPRVSRCTCSLSSATCFIHEPRLSSRWARVGYWRRDTSQPAFCLEQQQQRPPGTGHIVYLFISLDRNHSI</sequence>
<evidence type="ECO:0000313" key="1">
    <source>
        <dbReference type="EMBL" id="TNN41858.1"/>
    </source>
</evidence>
<evidence type="ECO:0000313" key="2">
    <source>
        <dbReference type="Proteomes" id="UP000314294"/>
    </source>
</evidence>
<dbReference type="EMBL" id="SRLO01001077">
    <property type="protein sequence ID" value="TNN41858.1"/>
    <property type="molecule type" value="Genomic_DNA"/>
</dbReference>
<dbReference type="Proteomes" id="UP000314294">
    <property type="component" value="Unassembled WGS sequence"/>
</dbReference>
<keyword evidence="2" id="KW-1185">Reference proteome</keyword>
<name>A0A4Z2FL37_9TELE</name>
<organism evidence="1 2">
    <name type="scientific">Liparis tanakae</name>
    <name type="common">Tanaka's snailfish</name>
    <dbReference type="NCBI Taxonomy" id="230148"/>
    <lineage>
        <taxon>Eukaryota</taxon>
        <taxon>Metazoa</taxon>
        <taxon>Chordata</taxon>
        <taxon>Craniata</taxon>
        <taxon>Vertebrata</taxon>
        <taxon>Euteleostomi</taxon>
        <taxon>Actinopterygii</taxon>
        <taxon>Neopterygii</taxon>
        <taxon>Teleostei</taxon>
        <taxon>Neoteleostei</taxon>
        <taxon>Acanthomorphata</taxon>
        <taxon>Eupercaria</taxon>
        <taxon>Perciformes</taxon>
        <taxon>Cottioidei</taxon>
        <taxon>Cottales</taxon>
        <taxon>Liparidae</taxon>
        <taxon>Liparis</taxon>
    </lineage>
</organism>
<accession>A0A4Z2FL37</accession>
<dbReference type="AlphaFoldDB" id="A0A4Z2FL37"/>
<comment type="caution">
    <text evidence="1">The sequence shown here is derived from an EMBL/GenBank/DDBJ whole genome shotgun (WGS) entry which is preliminary data.</text>
</comment>
<proteinExistence type="predicted"/>